<feature type="domain" description="Calcineurin-like phosphoesterase" evidence="5">
    <location>
        <begin position="16"/>
        <end position="260"/>
    </location>
</feature>
<comment type="similarity">
    <text evidence="4">Belongs to the cyclic nucleotide phosphodiesterase class-III family.</text>
</comment>
<keyword evidence="8" id="KW-1185">Reference proteome</keyword>
<keyword evidence="3" id="KW-0408">Iron</keyword>
<dbReference type="InterPro" id="IPR050884">
    <property type="entry name" value="CNP_phosphodiesterase-III"/>
</dbReference>
<dbReference type="Proteomes" id="UP000662957">
    <property type="component" value="Chromosome"/>
</dbReference>
<organism evidence="7 8">
    <name type="scientific">Brevundimonas fontaquae</name>
    <dbReference type="NCBI Taxonomy" id="2813778"/>
    <lineage>
        <taxon>Bacteria</taxon>
        <taxon>Pseudomonadati</taxon>
        <taxon>Pseudomonadota</taxon>
        <taxon>Alphaproteobacteria</taxon>
        <taxon>Caulobacterales</taxon>
        <taxon>Caulobacteraceae</taxon>
        <taxon>Brevundimonas</taxon>
    </lineage>
</organism>
<feature type="domain" description="GTPase-associated adaptor" evidence="6">
    <location>
        <begin position="375"/>
        <end position="431"/>
    </location>
</feature>
<sequence length="441" mass="49748">MHNVLNAKYSDGAASMLFLHLSDIHFRASEVATAQDPNRNLRNEIVRDAKKFCEDLGKTPVGILISGDIAFAGQRSEYEFAKAWLKVLAEACGTNLSSVFVCPGNHDVDRKLAGRYMNQALHQQIKNADPMVLHQLMEGLLRDDQTGRILYEPLDEYNSFAGQFFCDMNAPDRTVVSRNDLRFSDGSQLKIWAVNTAWVSSEADDENQLFIDTAALQIPREAGVENIVMFHHANRWLRNGQTWDDHLRAVARIQLCGHEHLARVEEFKSCVRLRAGALHPERTEPNWQPGYNLFEVDVEEIDGRRVMNVDVHVRVWSPATETFQAQASSDGNVWKNSFGLEAWTPPVTAGRSEETVEDESAENVDQDAATMNGREIGIAFFSLPYSRKLEIAARLNLMDESDINQPDYERFRRVFKRAAERNQMPDLEAAIVLAGGAVARN</sequence>
<dbReference type="EMBL" id="CP070968">
    <property type="protein sequence ID" value="QSF53559.1"/>
    <property type="molecule type" value="Genomic_DNA"/>
</dbReference>
<keyword evidence="1" id="KW-0479">Metal-binding</keyword>
<evidence type="ECO:0000256" key="4">
    <source>
        <dbReference type="ARBA" id="ARBA00025742"/>
    </source>
</evidence>
<evidence type="ECO:0000259" key="6">
    <source>
        <dbReference type="Pfam" id="PF19976"/>
    </source>
</evidence>
<dbReference type="PANTHER" id="PTHR42988">
    <property type="entry name" value="PHOSPHOHYDROLASE"/>
    <property type="match status" value="1"/>
</dbReference>
<dbReference type="InterPro" id="IPR004843">
    <property type="entry name" value="Calcineurin-like_PHP"/>
</dbReference>
<evidence type="ECO:0000259" key="5">
    <source>
        <dbReference type="Pfam" id="PF00149"/>
    </source>
</evidence>
<evidence type="ECO:0000256" key="1">
    <source>
        <dbReference type="ARBA" id="ARBA00022723"/>
    </source>
</evidence>
<keyword evidence="2" id="KW-0378">Hydrolase</keyword>
<evidence type="ECO:0000313" key="8">
    <source>
        <dbReference type="Proteomes" id="UP000662957"/>
    </source>
</evidence>
<protein>
    <submittedName>
        <fullName evidence="7">Metallophosphoesterase</fullName>
    </submittedName>
</protein>
<dbReference type="Gene3D" id="3.60.21.10">
    <property type="match status" value="1"/>
</dbReference>
<accession>A0ABX7LPC2</accession>
<dbReference type="RefSeq" id="WP_205681225.1">
    <property type="nucleotide sequence ID" value="NZ_CP070968.1"/>
</dbReference>
<dbReference type="PANTHER" id="PTHR42988:SF2">
    <property type="entry name" value="CYCLIC NUCLEOTIDE PHOSPHODIESTERASE CBUA0032-RELATED"/>
    <property type="match status" value="1"/>
</dbReference>
<name>A0ABX7LPC2_9CAUL</name>
<dbReference type="InterPro" id="IPR029052">
    <property type="entry name" value="Metallo-depent_PP-like"/>
</dbReference>
<dbReference type="InterPro" id="IPR045533">
    <property type="entry name" value="GAAD"/>
</dbReference>
<dbReference type="SUPFAM" id="SSF56300">
    <property type="entry name" value="Metallo-dependent phosphatases"/>
    <property type="match status" value="1"/>
</dbReference>
<dbReference type="Pfam" id="PF00149">
    <property type="entry name" value="Metallophos"/>
    <property type="match status" value="1"/>
</dbReference>
<dbReference type="Pfam" id="PF19976">
    <property type="entry name" value="GAAD"/>
    <property type="match status" value="1"/>
</dbReference>
<proteinExistence type="inferred from homology"/>
<gene>
    <name evidence="7" type="ORF">JX001_12310</name>
</gene>
<reference evidence="7 8" key="1">
    <citation type="submission" date="2021-02" db="EMBL/GenBank/DDBJ databases">
        <title>Brevundimonas sp. CS1 genome sequence.</title>
        <authorList>
            <person name="Lee K."/>
            <person name="Choi Y.-J."/>
            <person name="Son H.-R."/>
        </authorList>
    </citation>
    <scope>NUCLEOTIDE SEQUENCE [LARGE SCALE GENOMIC DNA]</scope>
    <source>
        <strain evidence="7 8">CS1</strain>
    </source>
</reference>
<evidence type="ECO:0000313" key="7">
    <source>
        <dbReference type="EMBL" id="QSF53559.1"/>
    </source>
</evidence>
<evidence type="ECO:0000256" key="2">
    <source>
        <dbReference type="ARBA" id="ARBA00022801"/>
    </source>
</evidence>
<evidence type="ECO:0000256" key="3">
    <source>
        <dbReference type="ARBA" id="ARBA00023004"/>
    </source>
</evidence>